<dbReference type="PANTHER" id="PTHR34580">
    <property type="match status" value="1"/>
</dbReference>
<dbReference type="InterPro" id="IPR026881">
    <property type="entry name" value="WYL_dom"/>
</dbReference>
<dbReference type="Pfam" id="PF13280">
    <property type="entry name" value="WYL"/>
    <property type="match status" value="1"/>
</dbReference>
<dbReference type="InterPro" id="IPR051534">
    <property type="entry name" value="CBASS_pafABC_assoc_protein"/>
</dbReference>
<name>A0A6J4V143_9BACT</name>
<evidence type="ECO:0000259" key="2">
    <source>
        <dbReference type="Pfam" id="PF13280"/>
    </source>
</evidence>
<gene>
    <name evidence="4" type="ORF">AVDCRST_MAG88-1817</name>
</gene>
<feature type="domain" description="WCX" evidence="3">
    <location>
        <begin position="206"/>
        <end position="279"/>
    </location>
</feature>
<sequence>MSERTIHRDMDALGTAGVPVYAERGAGGGWSLADGYRARLPGLSDAEIRALVFATPARLLADLGLRGAAEMALLKLLAALPALARRDVEDARGRIHVDPAGWYETEENVAALPALQEAIWRERQLCLAYRRGDGVLVERLVDPLGLVAKGRVWYLVAAVEGEPRTYRVSRVQDAQPTGQPSARPTNFDLAAYWAHSAATFKGGLPRYPTTLRVAPALLPRLRRDRIEEVTPPDATGWVTVTMRFDVLEEACTYVLGLDTTVAEVVGPPELRAQVLARSAGIMAHYSPRPAAPTSTLPELATPGIPSATAGSQ</sequence>
<accession>A0A6J4V143</accession>
<evidence type="ECO:0000256" key="1">
    <source>
        <dbReference type="SAM" id="MobiDB-lite"/>
    </source>
</evidence>
<feature type="domain" description="WYL" evidence="2">
    <location>
        <begin position="111"/>
        <end position="175"/>
    </location>
</feature>
<dbReference type="PROSITE" id="PS52050">
    <property type="entry name" value="WYL"/>
    <property type="match status" value="1"/>
</dbReference>
<dbReference type="InterPro" id="IPR057727">
    <property type="entry name" value="WCX_dom"/>
</dbReference>
<protein>
    <submittedName>
        <fullName evidence="4">Transcriptional regulator, DeoR family</fullName>
    </submittedName>
</protein>
<dbReference type="EMBL" id="CADCWM010000508">
    <property type="protein sequence ID" value="CAA9565054.1"/>
    <property type="molecule type" value="Genomic_DNA"/>
</dbReference>
<evidence type="ECO:0000313" key="4">
    <source>
        <dbReference type="EMBL" id="CAA9565054.1"/>
    </source>
</evidence>
<dbReference type="AlphaFoldDB" id="A0A6J4V143"/>
<dbReference type="Pfam" id="PF25583">
    <property type="entry name" value="WCX"/>
    <property type="match status" value="1"/>
</dbReference>
<proteinExistence type="predicted"/>
<feature type="region of interest" description="Disordered" evidence="1">
    <location>
        <begin position="290"/>
        <end position="312"/>
    </location>
</feature>
<reference evidence="4" key="1">
    <citation type="submission" date="2020-02" db="EMBL/GenBank/DDBJ databases">
        <authorList>
            <person name="Meier V. D."/>
        </authorList>
    </citation>
    <scope>NUCLEOTIDE SEQUENCE</scope>
    <source>
        <strain evidence="4">AVDCRST_MAG88</strain>
    </source>
</reference>
<dbReference type="PANTHER" id="PTHR34580:SF1">
    <property type="entry name" value="PROTEIN PAFC"/>
    <property type="match status" value="1"/>
</dbReference>
<evidence type="ECO:0000259" key="3">
    <source>
        <dbReference type="Pfam" id="PF25583"/>
    </source>
</evidence>
<organism evidence="4">
    <name type="scientific">uncultured Thermomicrobiales bacterium</name>
    <dbReference type="NCBI Taxonomy" id="1645740"/>
    <lineage>
        <taxon>Bacteria</taxon>
        <taxon>Pseudomonadati</taxon>
        <taxon>Thermomicrobiota</taxon>
        <taxon>Thermomicrobia</taxon>
        <taxon>Thermomicrobiales</taxon>
        <taxon>environmental samples</taxon>
    </lineage>
</organism>